<protein>
    <submittedName>
        <fullName evidence="5">LacI family transcriptional regulator</fullName>
    </submittedName>
</protein>
<keyword evidence="1" id="KW-0805">Transcription regulation</keyword>
<dbReference type="CDD" id="cd01392">
    <property type="entry name" value="HTH_LacI"/>
    <property type="match status" value="1"/>
</dbReference>
<reference evidence="5" key="1">
    <citation type="submission" date="2022-01" db="EMBL/GenBank/DDBJ databases">
        <authorList>
            <person name="Jo J.-H."/>
            <person name="Im W.-T."/>
        </authorList>
    </citation>
    <scope>NUCLEOTIDE SEQUENCE</scope>
    <source>
        <strain evidence="5">I2-34</strain>
    </source>
</reference>
<keyword evidence="2" id="KW-0238">DNA-binding</keyword>
<dbReference type="SUPFAM" id="SSF47413">
    <property type="entry name" value="lambda repressor-like DNA-binding domains"/>
    <property type="match status" value="1"/>
</dbReference>
<dbReference type="SMART" id="SM00354">
    <property type="entry name" value="HTH_LACI"/>
    <property type="match status" value="1"/>
</dbReference>
<dbReference type="SUPFAM" id="SSF53822">
    <property type="entry name" value="Periplasmic binding protein-like I"/>
    <property type="match status" value="1"/>
</dbReference>
<dbReference type="PANTHER" id="PTHR30146">
    <property type="entry name" value="LACI-RELATED TRANSCRIPTIONAL REPRESSOR"/>
    <property type="match status" value="1"/>
</dbReference>
<evidence type="ECO:0000313" key="5">
    <source>
        <dbReference type="EMBL" id="MCG2624751.1"/>
    </source>
</evidence>
<dbReference type="Pfam" id="PF00356">
    <property type="entry name" value="LacI"/>
    <property type="match status" value="1"/>
</dbReference>
<gene>
    <name evidence="5" type="ORF">LVY72_22955</name>
</gene>
<name>A0ABS9LDH7_9MICC</name>
<evidence type="ECO:0000256" key="1">
    <source>
        <dbReference type="ARBA" id="ARBA00023015"/>
    </source>
</evidence>
<keyword evidence="6" id="KW-1185">Reference proteome</keyword>
<evidence type="ECO:0000259" key="4">
    <source>
        <dbReference type="PROSITE" id="PS50932"/>
    </source>
</evidence>
<comment type="caution">
    <text evidence="5">The sequence shown here is derived from an EMBL/GenBank/DDBJ whole genome shotgun (WGS) entry which is preliminary data.</text>
</comment>
<dbReference type="InterPro" id="IPR028082">
    <property type="entry name" value="Peripla_BP_I"/>
</dbReference>
<sequence length="330" mass="34970">MSLATVSYVLSGRNGGSTRISEPTKERVLQAAQSLGYVANHAARGMRRGRTDTVAVVVENLDSPWDRSLAEAAYRILPGHGYRVVILLGQEAWRNFMLSGGADGAILGFSTGSTEELRTIADLATRGAAQVVVSQTLEPKGFDVVSMGEGGGIAEAAQYLASGHRRIGVIERTGAHARSGPSRLELFRSGLERHGVELDPALVRSSPGSWRTTYTDALELLSGKEPPTAVFATTDLDAVCVGIAAERLGIKVPQELEIIGVGNSDIGQDAEPALSTVGPDPVQDDIVRLLLSRLEARQHGGLENQPGGRHVPAPWKLHFRGTTARGGDAD</sequence>
<dbReference type="CDD" id="cd06267">
    <property type="entry name" value="PBP1_LacI_sugar_binding-like"/>
    <property type="match status" value="1"/>
</dbReference>
<dbReference type="InterPro" id="IPR000843">
    <property type="entry name" value="HTH_LacI"/>
</dbReference>
<dbReference type="Gene3D" id="3.40.50.2300">
    <property type="match status" value="2"/>
</dbReference>
<feature type="domain" description="HTH lacI-type" evidence="4">
    <location>
        <begin position="1"/>
        <end position="48"/>
    </location>
</feature>
<dbReference type="RefSeq" id="WP_237827084.1">
    <property type="nucleotide sequence ID" value="NZ_JAKLTQ010000030.1"/>
</dbReference>
<dbReference type="PANTHER" id="PTHR30146:SF153">
    <property type="entry name" value="LACTOSE OPERON REPRESSOR"/>
    <property type="match status" value="1"/>
</dbReference>
<organism evidence="5 6">
    <name type="scientific">Arthrobacter hankyongi</name>
    <dbReference type="NCBI Taxonomy" id="2904801"/>
    <lineage>
        <taxon>Bacteria</taxon>
        <taxon>Bacillati</taxon>
        <taxon>Actinomycetota</taxon>
        <taxon>Actinomycetes</taxon>
        <taxon>Micrococcales</taxon>
        <taxon>Micrococcaceae</taxon>
        <taxon>Arthrobacter</taxon>
    </lineage>
</organism>
<accession>A0ABS9LDH7</accession>
<dbReference type="InterPro" id="IPR010982">
    <property type="entry name" value="Lambda_DNA-bd_dom_sf"/>
</dbReference>
<evidence type="ECO:0000256" key="3">
    <source>
        <dbReference type="ARBA" id="ARBA00023163"/>
    </source>
</evidence>
<dbReference type="Pfam" id="PF13377">
    <property type="entry name" value="Peripla_BP_3"/>
    <property type="match status" value="1"/>
</dbReference>
<evidence type="ECO:0000256" key="2">
    <source>
        <dbReference type="ARBA" id="ARBA00023125"/>
    </source>
</evidence>
<keyword evidence="3" id="KW-0804">Transcription</keyword>
<evidence type="ECO:0000313" key="6">
    <source>
        <dbReference type="Proteomes" id="UP001165368"/>
    </source>
</evidence>
<dbReference type="EMBL" id="JAKLTQ010000030">
    <property type="protein sequence ID" value="MCG2624751.1"/>
    <property type="molecule type" value="Genomic_DNA"/>
</dbReference>
<proteinExistence type="predicted"/>
<dbReference type="InterPro" id="IPR046335">
    <property type="entry name" value="LacI/GalR-like_sensor"/>
</dbReference>
<dbReference type="PROSITE" id="PS50932">
    <property type="entry name" value="HTH_LACI_2"/>
    <property type="match status" value="1"/>
</dbReference>
<dbReference type="Gene3D" id="1.10.260.40">
    <property type="entry name" value="lambda repressor-like DNA-binding domains"/>
    <property type="match status" value="1"/>
</dbReference>
<dbReference type="Proteomes" id="UP001165368">
    <property type="component" value="Unassembled WGS sequence"/>
</dbReference>